<keyword evidence="2" id="KW-0378">Hydrolase</keyword>
<dbReference type="InterPro" id="IPR004843">
    <property type="entry name" value="Calcineurin-like_PHP"/>
</dbReference>
<dbReference type="GO" id="GO:0016787">
    <property type="term" value="F:hydrolase activity"/>
    <property type="evidence" value="ECO:0007669"/>
    <property type="project" value="UniProtKB-KW"/>
</dbReference>
<dbReference type="SUPFAM" id="SSF55816">
    <property type="entry name" value="5'-nucleotidase (syn. UDP-sugar hydrolase), C-terminal domain"/>
    <property type="match status" value="1"/>
</dbReference>
<dbReference type="Gene3D" id="3.90.780.10">
    <property type="entry name" value="5'-Nucleotidase, C-terminal domain"/>
    <property type="match status" value="1"/>
</dbReference>
<dbReference type="PANTHER" id="PTHR11575">
    <property type="entry name" value="5'-NUCLEOTIDASE-RELATED"/>
    <property type="match status" value="1"/>
</dbReference>
<dbReference type="InterPro" id="IPR036907">
    <property type="entry name" value="5'-Nucleotdase_C_sf"/>
</dbReference>
<gene>
    <name evidence="5" type="ORF">CUC15_03090</name>
</gene>
<dbReference type="GO" id="GO:0009166">
    <property type="term" value="P:nucleotide catabolic process"/>
    <property type="evidence" value="ECO:0007669"/>
    <property type="project" value="InterPro"/>
</dbReference>
<reference evidence="6" key="1">
    <citation type="submission" date="2017-11" db="EMBL/GenBank/DDBJ databases">
        <authorList>
            <person name="Zhu W."/>
        </authorList>
    </citation>
    <scope>NUCLEOTIDE SEQUENCE [LARGE SCALE GENOMIC DNA]</scope>
    <source>
        <strain evidence="6">160</strain>
    </source>
</reference>
<comment type="similarity">
    <text evidence="2">Belongs to the 5'-nucleotidase family.</text>
</comment>
<dbReference type="Proteomes" id="UP000253908">
    <property type="component" value="Chromosome"/>
</dbReference>
<dbReference type="Pfam" id="PF00149">
    <property type="entry name" value="Metallophos"/>
    <property type="match status" value="1"/>
</dbReference>
<dbReference type="InterPro" id="IPR006179">
    <property type="entry name" value="5_nucleotidase/apyrase"/>
</dbReference>
<dbReference type="OrthoDB" id="9775118at2"/>
<dbReference type="Pfam" id="PF02872">
    <property type="entry name" value="5_nucleotid_C"/>
    <property type="match status" value="1"/>
</dbReference>
<evidence type="ECO:0000259" key="3">
    <source>
        <dbReference type="Pfam" id="PF00149"/>
    </source>
</evidence>
<dbReference type="InterPro" id="IPR008334">
    <property type="entry name" value="5'-Nucleotdase_C"/>
</dbReference>
<dbReference type="RefSeq" id="WP_114915319.1">
    <property type="nucleotide sequence ID" value="NZ_CP024848.1"/>
</dbReference>
<evidence type="ECO:0000259" key="4">
    <source>
        <dbReference type="Pfam" id="PF02872"/>
    </source>
</evidence>
<dbReference type="AlphaFoldDB" id="A0A345PDE6"/>
<keyword evidence="6" id="KW-1185">Reference proteome</keyword>
<dbReference type="GO" id="GO:0030288">
    <property type="term" value="C:outer membrane-bounded periplasmic space"/>
    <property type="evidence" value="ECO:0007669"/>
    <property type="project" value="TreeGrafter"/>
</dbReference>
<evidence type="ECO:0000313" key="6">
    <source>
        <dbReference type="Proteomes" id="UP000253908"/>
    </source>
</evidence>
<organism evidence="5 6">
    <name type="scientific">Oceanobacillus zhaokaii</name>
    <dbReference type="NCBI Taxonomy" id="2052660"/>
    <lineage>
        <taxon>Bacteria</taxon>
        <taxon>Bacillati</taxon>
        <taxon>Bacillota</taxon>
        <taxon>Bacilli</taxon>
        <taxon>Bacillales</taxon>
        <taxon>Bacillaceae</taxon>
        <taxon>Oceanobacillus</taxon>
    </lineage>
</organism>
<dbReference type="InterPro" id="IPR029052">
    <property type="entry name" value="Metallo-depent_PP-like"/>
</dbReference>
<evidence type="ECO:0000256" key="2">
    <source>
        <dbReference type="RuleBase" id="RU362119"/>
    </source>
</evidence>
<keyword evidence="1" id="KW-0732">Signal</keyword>
<dbReference type="PANTHER" id="PTHR11575:SF6">
    <property type="entry name" value="2',3'-CYCLIC-NUCLEOTIDE 2'-PHOSPHODIESTERASE_3'-NUCLEOTIDASE"/>
    <property type="match status" value="1"/>
</dbReference>
<dbReference type="KEGG" id="ocn:CUC15_03090"/>
<proteinExistence type="inferred from homology"/>
<dbReference type="GO" id="GO:0000166">
    <property type="term" value="F:nucleotide binding"/>
    <property type="evidence" value="ECO:0007669"/>
    <property type="project" value="UniProtKB-KW"/>
</dbReference>
<evidence type="ECO:0000256" key="1">
    <source>
        <dbReference type="ARBA" id="ARBA00022729"/>
    </source>
</evidence>
<feature type="domain" description="Calcineurin-like phosphoesterase" evidence="3">
    <location>
        <begin position="9"/>
        <end position="242"/>
    </location>
</feature>
<protein>
    <submittedName>
        <fullName evidence="5">Bifunctional metallophosphatase/5'-nucleotidase</fullName>
    </submittedName>
</protein>
<dbReference type="Gene3D" id="3.60.21.10">
    <property type="match status" value="1"/>
</dbReference>
<name>A0A345PDE6_9BACI</name>
<dbReference type="PRINTS" id="PR01607">
    <property type="entry name" value="APYRASEFAMLY"/>
</dbReference>
<accession>A0A345PDE6</accession>
<evidence type="ECO:0000313" key="5">
    <source>
        <dbReference type="EMBL" id="AXI08026.1"/>
    </source>
</evidence>
<dbReference type="EMBL" id="CP024848">
    <property type="protein sequence ID" value="AXI08026.1"/>
    <property type="molecule type" value="Genomic_DNA"/>
</dbReference>
<sequence>MTNKTAKVNILYTSDIHGHVLPMLYGTSKKADIGLAKYATVVKESRARNKDVIVLDNGDLIQGTPLMTYYVNHAANIENPMIGIFNQLEIDAGVIGNHEFNFGKKVLIDAYNQSNYPWISANVLDLNSGDPLFGPPYIIKTISNGVRVAIVAVTTHYIPNWESPNHIKDIQFADAFSTLQKWVNHIRESDKPDVLIAAYHGGLERDPKTGEPTETLTGENQGYQMCEQINGIDVLLTGHQHRTLISKCNGVLVIQPGNNGRAYGEIEIKLEKNNNHWQISDIQGHLRTLENIEPDPWVIDYMEELEESTQNWLDQPVGNIEGDMRITDPLQARIKKHAFIQFIQDVQIDVSGVDISITALLNNTSTGFGPTVTMRDIVENYMYPNTLVILELTGEDIKAALEKSAAYFMLNEHGQIVVNHTYLEPKPQHYNYDMWEGIEYVINVANPIGSRVESIKYHGENLVENKPYNVVLNNYRASGGGDYLMFRNKPVKKEIQRDTVELIHAYFKKNKTVQAHAVNNFIIKSDNFLGTTDKS</sequence>
<keyword evidence="2" id="KW-0547">Nucleotide-binding</keyword>
<dbReference type="SUPFAM" id="SSF56300">
    <property type="entry name" value="Metallo-dependent phosphatases"/>
    <property type="match status" value="1"/>
</dbReference>
<feature type="domain" description="5'-Nucleotidase C-terminal" evidence="4">
    <location>
        <begin position="331"/>
        <end position="486"/>
    </location>
</feature>